<keyword evidence="3" id="KW-1185">Reference proteome</keyword>
<proteinExistence type="predicted"/>
<dbReference type="Proteomes" id="UP000002051">
    <property type="component" value="Chromosome 4"/>
</dbReference>
<evidence type="ECO:0000313" key="2">
    <source>
        <dbReference type="EnsemblPlants" id="KEH32673"/>
    </source>
</evidence>
<organism evidence="1 3">
    <name type="scientific">Medicago truncatula</name>
    <name type="common">Barrel medic</name>
    <name type="synonym">Medicago tribuloides</name>
    <dbReference type="NCBI Taxonomy" id="3880"/>
    <lineage>
        <taxon>Eukaryota</taxon>
        <taxon>Viridiplantae</taxon>
        <taxon>Streptophyta</taxon>
        <taxon>Embryophyta</taxon>
        <taxon>Tracheophyta</taxon>
        <taxon>Spermatophyta</taxon>
        <taxon>Magnoliopsida</taxon>
        <taxon>eudicotyledons</taxon>
        <taxon>Gunneridae</taxon>
        <taxon>Pentapetalae</taxon>
        <taxon>rosids</taxon>
        <taxon>fabids</taxon>
        <taxon>Fabales</taxon>
        <taxon>Fabaceae</taxon>
        <taxon>Papilionoideae</taxon>
        <taxon>50 kb inversion clade</taxon>
        <taxon>NPAAA clade</taxon>
        <taxon>Hologalegina</taxon>
        <taxon>IRL clade</taxon>
        <taxon>Trifolieae</taxon>
        <taxon>Medicago</taxon>
    </lineage>
</organism>
<sequence>MKKPINDVRSYLQKNQGGRGCEVRVSGRPGPRQLQHLLHDRCQVRSCREIYDLIAITRVTGDDGDGWYGRRENFGDDETEEIVDEDHARVVVLCPVDVITLEKNLPVCGGDEGGGGGGLLTDMEEGEFDL</sequence>
<reference evidence="1 3" key="2">
    <citation type="journal article" date="2014" name="BMC Genomics">
        <title>An improved genome release (version Mt4.0) for the model legume Medicago truncatula.</title>
        <authorList>
            <person name="Tang H."/>
            <person name="Krishnakumar V."/>
            <person name="Bidwell S."/>
            <person name="Rosen B."/>
            <person name="Chan A."/>
            <person name="Zhou S."/>
            <person name="Gentzbittel L."/>
            <person name="Childs K.L."/>
            <person name="Yandell M."/>
            <person name="Gundlach H."/>
            <person name="Mayer K.F."/>
            <person name="Schwartz D.C."/>
            <person name="Town C.D."/>
        </authorList>
    </citation>
    <scope>GENOME REANNOTATION</scope>
    <source>
        <strain evidence="1">A17</strain>
        <strain evidence="2 3">cv. Jemalong A17</strain>
    </source>
</reference>
<evidence type="ECO:0000313" key="3">
    <source>
        <dbReference type="Proteomes" id="UP000002051"/>
    </source>
</evidence>
<accession>A0A072UUA5</accession>
<dbReference type="AlphaFoldDB" id="A0A072UUA5"/>
<reference evidence="1 3" key="1">
    <citation type="journal article" date="2011" name="Nature">
        <title>The Medicago genome provides insight into the evolution of rhizobial symbioses.</title>
        <authorList>
            <person name="Young N.D."/>
            <person name="Debelle F."/>
            <person name="Oldroyd G.E."/>
            <person name="Geurts R."/>
            <person name="Cannon S.B."/>
            <person name="Udvardi M.K."/>
            <person name="Benedito V.A."/>
            <person name="Mayer K.F."/>
            <person name="Gouzy J."/>
            <person name="Schoof H."/>
            <person name="Van de Peer Y."/>
            <person name="Proost S."/>
            <person name="Cook D.R."/>
            <person name="Meyers B.C."/>
            <person name="Spannagl M."/>
            <person name="Cheung F."/>
            <person name="De Mita S."/>
            <person name="Krishnakumar V."/>
            <person name="Gundlach H."/>
            <person name="Zhou S."/>
            <person name="Mudge J."/>
            <person name="Bharti A.K."/>
            <person name="Murray J.D."/>
            <person name="Naoumkina M.A."/>
            <person name="Rosen B."/>
            <person name="Silverstein K.A."/>
            <person name="Tang H."/>
            <person name="Rombauts S."/>
            <person name="Zhao P.X."/>
            <person name="Zhou P."/>
            <person name="Barbe V."/>
            <person name="Bardou P."/>
            <person name="Bechner M."/>
            <person name="Bellec A."/>
            <person name="Berger A."/>
            <person name="Berges H."/>
            <person name="Bidwell S."/>
            <person name="Bisseling T."/>
            <person name="Choisne N."/>
            <person name="Couloux A."/>
            <person name="Denny R."/>
            <person name="Deshpande S."/>
            <person name="Dai X."/>
            <person name="Doyle J.J."/>
            <person name="Dudez A.M."/>
            <person name="Farmer A.D."/>
            <person name="Fouteau S."/>
            <person name="Franken C."/>
            <person name="Gibelin C."/>
            <person name="Gish J."/>
            <person name="Goldstein S."/>
            <person name="Gonzalez A.J."/>
            <person name="Green P.J."/>
            <person name="Hallab A."/>
            <person name="Hartog M."/>
            <person name="Hua A."/>
            <person name="Humphray S.J."/>
            <person name="Jeong D.H."/>
            <person name="Jing Y."/>
            <person name="Jocker A."/>
            <person name="Kenton S.M."/>
            <person name="Kim D.J."/>
            <person name="Klee K."/>
            <person name="Lai H."/>
            <person name="Lang C."/>
            <person name="Lin S."/>
            <person name="Macmil S.L."/>
            <person name="Magdelenat G."/>
            <person name="Matthews L."/>
            <person name="McCorrison J."/>
            <person name="Monaghan E.L."/>
            <person name="Mun J.H."/>
            <person name="Najar F.Z."/>
            <person name="Nicholson C."/>
            <person name="Noirot C."/>
            <person name="O'Bleness M."/>
            <person name="Paule C.R."/>
            <person name="Poulain J."/>
            <person name="Prion F."/>
            <person name="Qin B."/>
            <person name="Qu C."/>
            <person name="Retzel E.F."/>
            <person name="Riddle C."/>
            <person name="Sallet E."/>
            <person name="Samain S."/>
            <person name="Samson N."/>
            <person name="Sanders I."/>
            <person name="Saurat O."/>
            <person name="Scarpelli C."/>
            <person name="Schiex T."/>
            <person name="Segurens B."/>
            <person name="Severin A.J."/>
            <person name="Sherrier D.J."/>
            <person name="Shi R."/>
            <person name="Sims S."/>
            <person name="Singer S.R."/>
            <person name="Sinharoy S."/>
            <person name="Sterck L."/>
            <person name="Viollet A."/>
            <person name="Wang B.B."/>
            <person name="Wang K."/>
            <person name="Wang M."/>
            <person name="Wang X."/>
            <person name="Warfsmann J."/>
            <person name="Weissenbach J."/>
            <person name="White D.D."/>
            <person name="White J.D."/>
            <person name="Wiley G.B."/>
            <person name="Wincker P."/>
            <person name="Xing Y."/>
            <person name="Yang L."/>
            <person name="Yao Z."/>
            <person name="Ying F."/>
            <person name="Zhai J."/>
            <person name="Zhou L."/>
            <person name="Zuber A."/>
            <person name="Denarie J."/>
            <person name="Dixon R.A."/>
            <person name="May G.D."/>
            <person name="Schwartz D.C."/>
            <person name="Rogers J."/>
            <person name="Quetier F."/>
            <person name="Town C.D."/>
            <person name="Roe B.A."/>
        </authorList>
    </citation>
    <scope>NUCLEOTIDE SEQUENCE [LARGE SCALE GENOMIC DNA]</scope>
    <source>
        <strain evidence="1">A17</strain>
        <strain evidence="2 3">cv. Jemalong A17</strain>
    </source>
</reference>
<dbReference type="EMBL" id="CM001220">
    <property type="protein sequence ID" value="KEH32673.1"/>
    <property type="molecule type" value="Genomic_DNA"/>
</dbReference>
<gene>
    <name evidence="1" type="ordered locus">MTR_4g133415</name>
</gene>
<dbReference type="HOGENOM" id="CLU_1941226_0_0_1"/>
<protein>
    <submittedName>
        <fullName evidence="1 2">Uncharacterized protein</fullName>
    </submittedName>
</protein>
<reference evidence="2" key="3">
    <citation type="submission" date="2015-04" db="UniProtKB">
        <authorList>
            <consortium name="EnsemblPlants"/>
        </authorList>
    </citation>
    <scope>IDENTIFICATION</scope>
    <source>
        <strain evidence="2">cv. Jemalong A17</strain>
    </source>
</reference>
<dbReference type="EnsemblPlants" id="KEH32673">
    <property type="protein sequence ID" value="KEH32673"/>
    <property type="gene ID" value="MTR_4g133415"/>
</dbReference>
<name>A0A072UUA5_MEDTR</name>
<evidence type="ECO:0000313" key="1">
    <source>
        <dbReference type="EMBL" id="KEH32673.1"/>
    </source>
</evidence>